<accession>A0A9N8WIZ7</accession>
<feature type="non-terminal residue" evidence="1">
    <location>
        <position position="157"/>
    </location>
</feature>
<dbReference type="Proteomes" id="UP000789396">
    <property type="component" value="Unassembled WGS sequence"/>
</dbReference>
<evidence type="ECO:0000313" key="2">
    <source>
        <dbReference type="Proteomes" id="UP000789396"/>
    </source>
</evidence>
<reference evidence="1" key="1">
    <citation type="submission" date="2021-06" db="EMBL/GenBank/DDBJ databases">
        <authorList>
            <person name="Kallberg Y."/>
            <person name="Tangrot J."/>
            <person name="Rosling A."/>
        </authorList>
    </citation>
    <scope>NUCLEOTIDE SEQUENCE</scope>
    <source>
        <strain evidence="1">IN212</strain>
    </source>
</reference>
<comment type="caution">
    <text evidence="1">The sequence shown here is derived from an EMBL/GenBank/DDBJ whole genome shotgun (WGS) entry which is preliminary data.</text>
</comment>
<dbReference type="AlphaFoldDB" id="A0A9N8WIZ7"/>
<dbReference type="EMBL" id="CAJVPZ010001187">
    <property type="protein sequence ID" value="CAG8486356.1"/>
    <property type="molecule type" value="Genomic_DNA"/>
</dbReference>
<protein>
    <submittedName>
        <fullName evidence="1">4904_t:CDS:1</fullName>
    </submittedName>
</protein>
<evidence type="ECO:0000313" key="1">
    <source>
        <dbReference type="EMBL" id="CAG8486356.1"/>
    </source>
</evidence>
<proteinExistence type="predicted"/>
<keyword evidence="2" id="KW-1185">Reference proteome</keyword>
<gene>
    <name evidence="1" type="ORF">RFULGI_LOCUS1778</name>
</gene>
<sequence>MLTKHGEVKVEVEEEKTLKDPQQLITLTSGANSNDLKNNIDFYTEKSKEKLKQSKLPERANKLMSQPNWAKSGEIREFCNKLDKVKEVVETLLQQEIDKNPANKTALENIKQELIKIGGLGTITPTTGGGLTHLEKEKKALKDELKVIVNNYKGQVD</sequence>
<name>A0A9N8WIZ7_9GLOM</name>
<organism evidence="1 2">
    <name type="scientific">Racocetra fulgida</name>
    <dbReference type="NCBI Taxonomy" id="60492"/>
    <lineage>
        <taxon>Eukaryota</taxon>
        <taxon>Fungi</taxon>
        <taxon>Fungi incertae sedis</taxon>
        <taxon>Mucoromycota</taxon>
        <taxon>Glomeromycotina</taxon>
        <taxon>Glomeromycetes</taxon>
        <taxon>Diversisporales</taxon>
        <taxon>Gigasporaceae</taxon>
        <taxon>Racocetra</taxon>
    </lineage>
</organism>